<dbReference type="Proteomes" id="UP000030764">
    <property type="component" value="Unassembled WGS sequence"/>
</dbReference>
<dbReference type="AlphaFoldDB" id="A0A085MBP8"/>
<sequence>MIKGKIATCRATQPLDPFRVSALPDFDPFKPSSHSVFRPIQYLDLFRILTSRDFDQLDPATRVESRHIQNFDLEERFDKFAISTVRFVNPSNLSTHVTFRAILELGQFEILKSSRTQSS</sequence>
<reference evidence="1 2" key="1">
    <citation type="journal article" date="2014" name="Nat. Genet.">
        <title>Genome and transcriptome of the porcine whipworm Trichuris suis.</title>
        <authorList>
            <person name="Jex A.R."/>
            <person name="Nejsum P."/>
            <person name="Schwarz E.M."/>
            <person name="Hu L."/>
            <person name="Young N.D."/>
            <person name="Hall R.S."/>
            <person name="Korhonen P.K."/>
            <person name="Liao S."/>
            <person name="Thamsborg S."/>
            <person name="Xia J."/>
            <person name="Xu P."/>
            <person name="Wang S."/>
            <person name="Scheerlinck J.P."/>
            <person name="Hofmann A."/>
            <person name="Sternberg P.W."/>
            <person name="Wang J."/>
            <person name="Gasser R.B."/>
        </authorList>
    </citation>
    <scope>NUCLEOTIDE SEQUENCE [LARGE SCALE GENOMIC DNA]</scope>
    <source>
        <strain evidence="1">DCEP-RM93M</strain>
    </source>
</reference>
<evidence type="ECO:0000313" key="2">
    <source>
        <dbReference type="Proteomes" id="UP000030764"/>
    </source>
</evidence>
<keyword evidence="2" id="KW-1185">Reference proteome</keyword>
<evidence type="ECO:0000313" key="1">
    <source>
        <dbReference type="EMBL" id="KFD54644.1"/>
    </source>
</evidence>
<name>A0A085MBP8_9BILA</name>
<gene>
    <name evidence="1" type="ORF">M513_04344</name>
</gene>
<organism evidence="1 2">
    <name type="scientific">Trichuris suis</name>
    <name type="common">pig whipworm</name>
    <dbReference type="NCBI Taxonomy" id="68888"/>
    <lineage>
        <taxon>Eukaryota</taxon>
        <taxon>Metazoa</taxon>
        <taxon>Ecdysozoa</taxon>
        <taxon>Nematoda</taxon>
        <taxon>Enoplea</taxon>
        <taxon>Dorylaimia</taxon>
        <taxon>Trichinellida</taxon>
        <taxon>Trichuridae</taxon>
        <taxon>Trichuris</taxon>
    </lineage>
</organism>
<dbReference type="EMBL" id="KL363205">
    <property type="protein sequence ID" value="KFD54644.1"/>
    <property type="molecule type" value="Genomic_DNA"/>
</dbReference>
<protein>
    <submittedName>
        <fullName evidence="1">Uncharacterized protein</fullName>
    </submittedName>
</protein>
<proteinExistence type="predicted"/>
<accession>A0A085MBP8</accession>